<dbReference type="NCBIfam" id="TIGR02823">
    <property type="entry name" value="oxido_YhdH"/>
    <property type="match status" value="1"/>
</dbReference>
<evidence type="ECO:0000313" key="2">
    <source>
        <dbReference type="EMBL" id="OMF58792.1"/>
    </source>
</evidence>
<dbReference type="Pfam" id="PF00107">
    <property type="entry name" value="ADH_zinc_N"/>
    <property type="match status" value="1"/>
</dbReference>
<dbReference type="SUPFAM" id="SSF50129">
    <property type="entry name" value="GroES-like"/>
    <property type="match status" value="1"/>
</dbReference>
<dbReference type="RefSeq" id="WP_076168896.1">
    <property type="nucleotide sequence ID" value="NZ_MRTP01000001.1"/>
</dbReference>
<accession>A0A1R1F438</accession>
<name>A0A1R1F438_9BACL</name>
<organism evidence="2 3">
    <name type="scientific">Paenibacillus rhizosphaerae</name>
    <dbReference type="NCBI Taxonomy" id="297318"/>
    <lineage>
        <taxon>Bacteria</taxon>
        <taxon>Bacillati</taxon>
        <taxon>Bacillota</taxon>
        <taxon>Bacilli</taxon>
        <taxon>Bacillales</taxon>
        <taxon>Paenibacillaceae</taxon>
        <taxon>Paenibacillus</taxon>
    </lineage>
</organism>
<dbReference type="InterPro" id="IPR013154">
    <property type="entry name" value="ADH-like_N"/>
</dbReference>
<dbReference type="Pfam" id="PF08240">
    <property type="entry name" value="ADH_N"/>
    <property type="match status" value="1"/>
</dbReference>
<protein>
    <submittedName>
        <fullName evidence="2">Oxidoreductase</fullName>
    </submittedName>
</protein>
<evidence type="ECO:0000259" key="1">
    <source>
        <dbReference type="SMART" id="SM00829"/>
    </source>
</evidence>
<dbReference type="PANTHER" id="PTHR43677:SF1">
    <property type="entry name" value="ACRYLYL-COA REDUCTASE ACUI-RELATED"/>
    <property type="match status" value="1"/>
</dbReference>
<dbReference type="InterPro" id="IPR013149">
    <property type="entry name" value="ADH-like_C"/>
</dbReference>
<feature type="domain" description="Enoyl reductase (ER)" evidence="1">
    <location>
        <begin position="13"/>
        <end position="328"/>
    </location>
</feature>
<dbReference type="InterPro" id="IPR011032">
    <property type="entry name" value="GroES-like_sf"/>
</dbReference>
<proteinExistence type="predicted"/>
<reference evidence="2 3" key="1">
    <citation type="submission" date="2016-11" db="EMBL/GenBank/DDBJ databases">
        <title>Paenibacillus species isolates.</title>
        <authorList>
            <person name="Beno S.M."/>
        </authorList>
    </citation>
    <scope>NUCLEOTIDE SEQUENCE [LARGE SCALE GENOMIC DNA]</scope>
    <source>
        <strain evidence="2 3">FSL R5-0378</strain>
    </source>
</reference>
<dbReference type="SUPFAM" id="SSF51735">
    <property type="entry name" value="NAD(P)-binding Rossmann-fold domains"/>
    <property type="match status" value="1"/>
</dbReference>
<comment type="caution">
    <text evidence="2">The sequence shown here is derived from an EMBL/GenBank/DDBJ whole genome shotgun (WGS) entry which is preliminary data.</text>
</comment>
<keyword evidence="3" id="KW-1185">Reference proteome</keyword>
<dbReference type="Gene3D" id="3.90.180.10">
    <property type="entry name" value="Medium-chain alcohol dehydrogenases, catalytic domain"/>
    <property type="match status" value="1"/>
</dbReference>
<dbReference type="PANTHER" id="PTHR43677">
    <property type="entry name" value="SHORT-CHAIN DEHYDROGENASE/REDUCTASE"/>
    <property type="match status" value="1"/>
</dbReference>
<evidence type="ECO:0000313" key="3">
    <source>
        <dbReference type="Proteomes" id="UP000187172"/>
    </source>
</evidence>
<dbReference type="AlphaFoldDB" id="A0A1R1F438"/>
<dbReference type="SMART" id="SM00829">
    <property type="entry name" value="PKS_ER"/>
    <property type="match status" value="1"/>
</dbReference>
<dbReference type="EMBL" id="MRTP01000001">
    <property type="protein sequence ID" value="OMF58792.1"/>
    <property type="molecule type" value="Genomic_DNA"/>
</dbReference>
<dbReference type="InterPro" id="IPR014188">
    <property type="entry name" value="Acrylyl-CoA_reductase_AcuI"/>
</dbReference>
<dbReference type="Gene3D" id="3.40.50.720">
    <property type="entry name" value="NAD(P)-binding Rossmann-like Domain"/>
    <property type="match status" value="1"/>
</dbReference>
<dbReference type="InterPro" id="IPR036291">
    <property type="entry name" value="NAD(P)-bd_dom_sf"/>
</dbReference>
<gene>
    <name evidence="2" type="ORF">BK138_09935</name>
</gene>
<dbReference type="GO" id="GO:0043957">
    <property type="term" value="F:acryloyl-CoA reductase (NADPH) activity"/>
    <property type="evidence" value="ECO:0007669"/>
    <property type="project" value="TreeGrafter"/>
</dbReference>
<dbReference type="Proteomes" id="UP000187172">
    <property type="component" value="Unassembled WGS sequence"/>
</dbReference>
<dbReference type="InterPro" id="IPR020843">
    <property type="entry name" value="ER"/>
</dbReference>
<dbReference type="STRING" id="297318.BK138_09935"/>
<dbReference type="InterPro" id="IPR051397">
    <property type="entry name" value="Zn-ADH-like_protein"/>
</dbReference>
<sequence length="331" mass="34961">MNNYQALTVDWKGEHLKPEVRGYSLEDLPEGDVTIRVAYSGVNYKDGLTSIPGGHIVNSYPHIPGIDLSGTVVASSDPAFREGDEVLVTGYGLGVSHPGGFSQMTRVPAAWVVPLPPGMSAKAAMAVGTAGFTAALSIHRMEENGLATSQGPVLVTGATGGVGSWAVAMLARSGYDVTASSRKSAEADYLKKLGAAECISPQELELPEGRALQQERWAGAVDPVGGALLPHVLRSVRYGGSVAVSGFTGGMDFASSVLPFILRGVNLLGIDSVQCPMELRRKVWGRIAAEWLPEEEMLDSVVHEIALSDLPDALTQILQGRMRGRAIVNLT</sequence>